<keyword evidence="3" id="KW-0808">Transferase</keyword>
<dbReference type="InterPro" id="IPR023213">
    <property type="entry name" value="CAT-like_dom_sf"/>
</dbReference>
<accession>B8LL77</accession>
<evidence type="ECO:0000256" key="2">
    <source>
        <dbReference type="ARBA" id="ARBA00009861"/>
    </source>
</evidence>
<protein>
    <recommendedName>
        <fullName evidence="6">Benzyl alcohol O-benzoyltransferase</fullName>
    </recommendedName>
</protein>
<sequence length="448" mass="49479">MATLQFKVTRKPAVLVAPSRPTPKEFLYLSNIDDQAGLRFHIPVVQFYQFDPSKKGEDPARVIREGLAKALVFYYPFAGRLRDAPAGKLVVDCTGEGVLFVEADADVALEEFGDLQPPFPCWEDLLHDVPASLTLTNSPLLLIQVTRLRCGGFIFALRLNHTMCDAFGLVQFMNALGEMAKGASRPSVRPVWKREILRPRTNPAVKFPLYEYNQIEDKDGQMVPVNEMSHNSFFFGPSEMESLKRQAVGQGMKSRTFEVLSACLWRFRTRALQLPSEQEVRLIFPLDARTRFDPPLPKGFYGNAISFACAKTTAGELAKNPLSFALKLINEAKTAVNDEYMRSVIDLMELEGRPHFTVVGSFLVSDVTKIGFGDVDFGWGRAAYGGPAKGGVGAVPGVSSFFIPLRNTSGVEGILVPVCLPSAAMKIFQAEISEATEKYAPPFLHSSL</sequence>
<dbReference type="PANTHER" id="PTHR31147">
    <property type="entry name" value="ACYL TRANSFERASE 4"/>
    <property type="match status" value="1"/>
</dbReference>
<reference evidence="5" key="1">
    <citation type="submission" date="2007-06" db="EMBL/GenBank/DDBJ databases">
        <title>Full length cDNA sequences from Sitka Spruce (Picea sitchensis).</title>
        <authorList>
            <person name="Ralph S.G."/>
            <person name="Chun H.E."/>
            <person name="Liao N."/>
            <person name="Ali J."/>
            <person name="Reid K."/>
            <person name="Kolosova N."/>
            <person name="Cooper N."/>
            <person name="Cullis C."/>
            <person name="Jancsik S."/>
            <person name="Moore R."/>
            <person name="Mayo M."/>
            <person name="Wagner S."/>
            <person name="Holt R.A."/>
            <person name="Jones S.J.M."/>
            <person name="Marra M.A."/>
            <person name="Ritland C.E."/>
            <person name="Ritland K."/>
            <person name="Bohlmann J."/>
        </authorList>
    </citation>
    <scope>NUCLEOTIDE SEQUENCE</scope>
    <source>
        <tissue evidence="5">Green portion of the leader tissue</tissue>
    </source>
</reference>
<dbReference type="PANTHER" id="PTHR31147:SF66">
    <property type="entry name" value="OS05G0315700 PROTEIN"/>
    <property type="match status" value="1"/>
</dbReference>
<comment type="pathway">
    <text evidence="1">Alkaloid biosynthesis; taxol biosynthesis.</text>
</comment>
<keyword evidence="4" id="KW-0876">Taxol biosynthesis</keyword>
<evidence type="ECO:0000313" key="5">
    <source>
        <dbReference type="EMBL" id="ABR16407.1"/>
    </source>
</evidence>
<dbReference type="InterPro" id="IPR050898">
    <property type="entry name" value="Plant_acyltransferase"/>
</dbReference>
<dbReference type="SUPFAM" id="SSF52777">
    <property type="entry name" value="CoA-dependent acyltransferases"/>
    <property type="match status" value="1"/>
</dbReference>
<dbReference type="UniPathway" id="UPA00842"/>
<dbReference type="GO" id="GO:0042617">
    <property type="term" value="P:paclitaxel biosynthetic process"/>
    <property type="evidence" value="ECO:0007669"/>
    <property type="project" value="UniProtKB-UniPathway"/>
</dbReference>
<dbReference type="Gene3D" id="3.30.559.10">
    <property type="entry name" value="Chloramphenicol acetyltransferase-like domain"/>
    <property type="match status" value="2"/>
</dbReference>
<dbReference type="Pfam" id="PF02458">
    <property type="entry name" value="Transferase"/>
    <property type="match status" value="1"/>
</dbReference>
<name>B8LL77_PICSI</name>
<evidence type="ECO:0000256" key="4">
    <source>
        <dbReference type="ARBA" id="ARBA00023059"/>
    </source>
</evidence>
<dbReference type="EMBL" id="EF676507">
    <property type="protein sequence ID" value="ABR16407.1"/>
    <property type="molecule type" value="mRNA"/>
</dbReference>
<evidence type="ECO:0008006" key="6">
    <source>
        <dbReference type="Google" id="ProtNLM"/>
    </source>
</evidence>
<comment type="similarity">
    <text evidence="2">Belongs to the plant acyltransferase family.</text>
</comment>
<proteinExistence type="evidence at transcript level"/>
<evidence type="ECO:0000256" key="1">
    <source>
        <dbReference type="ARBA" id="ARBA00005122"/>
    </source>
</evidence>
<dbReference type="GO" id="GO:0016740">
    <property type="term" value="F:transferase activity"/>
    <property type="evidence" value="ECO:0007669"/>
    <property type="project" value="UniProtKB-KW"/>
</dbReference>
<evidence type="ECO:0000256" key="3">
    <source>
        <dbReference type="ARBA" id="ARBA00022679"/>
    </source>
</evidence>
<organism evidence="5">
    <name type="scientific">Picea sitchensis</name>
    <name type="common">Sitka spruce</name>
    <name type="synonym">Pinus sitchensis</name>
    <dbReference type="NCBI Taxonomy" id="3332"/>
    <lineage>
        <taxon>Eukaryota</taxon>
        <taxon>Viridiplantae</taxon>
        <taxon>Streptophyta</taxon>
        <taxon>Embryophyta</taxon>
        <taxon>Tracheophyta</taxon>
        <taxon>Spermatophyta</taxon>
        <taxon>Pinopsida</taxon>
        <taxon>Pinidae</taxon>
        <taxon>Conifers I</taxon>
        <taxon>Pinales</taxon>
        <taxon>Pinaceae</taxon>
        <taxon>Picea</taxon>
    </lineage>
</organism>
<dbReference type="AlphaFoldDB" id="B8LL77"/>